<accession>A0ABS6GNS0</accession>
<dbReference type="EMBL" id="JAHLZF010000006">
    <property type="protein sequence ID" value="MBU6080553.1"/>
    <property type="molecule type" value="Genomic_DNA"/>
</dbReference>
<dbReference type="PROSITE" id="PS50111">
    <property type="entry name" value="CHEMOTAXIS_TRANSDUC_2"/>
    <property type="match status" value="1"/>
</dbReference>
<name>A0ABS6GNS0_9BACI</name>
<dbReference type="Proteomes" id="UP000812672">
    <property type="component" value="Unassembled WGS sequence"/>
</dbReference>
<evidence type="ECO:0000256" key="2">
    <source>
        <dbReference type="PROSITE-ProRule" id="PRU00284"/>
    </source>
</evidence>
<dbReference type="Pfam" id="PF00015">
    <property type="entry name" value="MCPsignal"/>
    <property type="match status" value="1"/>
</dbReference>
<feature type="transmembrane region" description="Helical" evidence="4">
    <location>
        <begin position="71"/>
        <end position="91"/>
    </location>
</feature>
<keyword evidence="1 2" id="KW-0807">Transducer</keyword>
<keyword evidence="4" id="KW-0472">Membrane</keyword>
<dbReference type="SMART" id="SM00283">
    <property type="entry name" value="MA"/>
    <property type="match status" value="1"/>
</dbReference>
<feature type="coiled-coil region" evidence="3">
    <location>
        <begin position="455"/>
        <end position="489"/>
    </location>
</feature>
<feature type="domain" description="Methyl-accepting transducer" evidence="5">
    <location>
        <begin position="209"/>
        <end position="466"/>
    </location>
</feature>
<gene>
    <name evidence="6" type="ORF">KQ486_05940</name>
</gene>
<evidence type="ECO:0000256" key="4">
    <source>
        <dbReference type="SAM" id="Phobius"/>
    </source>
</evidence>
<feature type="transmembrane region" description="Helical" evidence="4">
    <location>
        <begin position="140"/>
        <end position="163"/>
    </location>
</feature>
<dbReference type="InterPro" id="IPR004089">
    <property type="entry name" value="MCPsignal_dom"/>
</dbReference>
<organism evidence="6 7">
    <name type="scientific">Allobacillus halotolerans</name>
    <dbReference type="NCBI Taxonomy" id="570278"/>
    <lineage>
        <taxon>Bacteria</taxon>
        <taxon>Bacillati</taxon>
        <taxon>Bacillota</taxon>
        <taxon>Bacilli</taxon>
        <taxon>Bacillales</taxon>
        <taxon>Bacillaceae</taxon>
        <taxon>Allobacillus</taxon>
    </lineage>
</organism>
<sequence>MENTAQTIVSDTLHLKNRLSIIFLFVTMVLGTGVTYLIGQTKLVILTILIGSLITLLLVTTLVYLRKLSNVVPYILISGIAMIIGTILILATTSGQTAALIYFLLITSSFYLSLPVFLFGFTLSIGLFITFIYIHGETYLFDYATSLLIFTLTSVVLLLQLVITSRNQKTLEELQASNEQAFQKEQKQNQLIEQQTKTIQQSMDGIEWQSNTQKDSLNEMNRAIQEIATGTESQAGTISDIHQSIGTTSMLLEKMVGDLDRIEAETDETKTKAEKGKIESFELVDEMRTFQASVGEMKAAFNELSDKVDSSVSFIQSIQDITEQTSLLSLNASIEAARAGEHGRGFAVVAEEIRKLADHTEQTAKQISNNLTSMRASNETTDRQIHDIDKQMKEHIESITENSELFGSFSENANTLMDQMKSFRQLADEVNDHARLIEDSMNDFSSTVEQSTASVEEISATVQNQANQNEELHGEIKRTTQALHELNQRA</sequence>
<feature type="transmembrane region" description="Helical" evidence="4">
    <location>
        <begin position="20"/>
        <end position="38"/>
    </location>
</feature>
<keyword evidence="4" id="KW-0812">Transmembrane</keyword>
<feature type="transmembrane region" description="Helical" evidence="4">
    <location>
        <begin position="43"/>
        <end position="65"/>
    </location>
</feature>
<dbReference type="PANTHER" id="PTHR32089:SF112">
    <property type="entry name" value="LYSOZYME-LIKE PROTEIN-RELATED"/>
    <property type="match status" value="1"/>
</dbReference>
<evidence type="ECO:0000259" key="5">
    <source>
        <dbReference type="PROSITE" id="PS50111"/>
    </source>
</evidence>
<reference evidence="6 7" key="1">
    <citation type="journal article" date="2011" name="Int. J. Syst. Evol. Microbiol.">
        <title>Allobacillus halotolerans gen. nov., sp. nov. isolated from shrimp paste.</title>
        <authorList>
            <person name="Sheu S.Y."/>
            <person name="Arun A.B."/>
            <person name="Jiang S.R."/>
            <person name="Young C.C."/>
            <person name="Chen W.M."/>
        </authorList>
    </citation>
    <scope>NUCLEOTIDE SEQUENCE [LARGE SCALE GENOMIC DNA]</scope>
    <source>
        <strain evidence="6 7">LMG 24826</strain>
    </source>
</reference>
<keyword evidence="3" id="KW-0175">Coiled coil</keyword>
<evidence type="ECO:0000313" key="6">
    <source>
        <dbReference type="EMBL" id="MBU6080553.1"/>
    </source>
</evidence>
<dbReference type="PANTHER" id="PTHR32089">
    <property type="entry name" value="METHYL-ACCEPTING CHEMOTAXIS PROTEIN MCPB"/>
    <property type="match status" value="1"/>
</dbReference>
<keyword evidence="7" id="KW-1185">Reference proteome</keyword>
<proteinExistence type="predicted"/>
<comment type="caution">
    <text evidence="6">The sequence shown here is derived from an EMBL/GenBank/DDBJ whole genome shotgun (WGS) entry which is preliminary data.</text>
</comment>
<evidence type="ECO:0000256" key="1">
    <source>
        <dbReference type="ARBA" id="ARBA00023224"/>
    </source>
</evidence>
<feature type="transmembrane region" description="Helical" evidence="4">
    <location>
        <begin position="103"/>
        <end position="134"/>
    </location>
</feature>
<evidence type="ECO:0000256" key="3">
    <source>
        <dbReference type="SAM" id="Coils"/>
    </source>
</evidence>
<keyword evidence="4" id="KW-1133">Transmembrane helix</keyword>
<evidence type="ECO:0000313" key="7">
    <source>
        <dbReference type="Proteomes" id="UP000812672"/>
    </source>
</evidence>
<protein>
    <recommendedName>
        <fullName evidence="5">Methyl-accepting transducer domain-containing protein</fullName>
    </recommendedName>
</protein>
<dbReference type="RefSeq" id="WP_216687055.1">
    <property type="nucleotide sequence ID" value="NZ_CAUPKR010000014.1"/>
</dbReference>